<name>A0A1W6MH69_9FLAO</name>
<accession>A0A1W6MH69</accession>
<dbReference type="InterPro" id="IPR038732">
    <property type="entry name" value="HpyO/CreE_NAD-binding"/>
</dbReference>
<keyword evidence="4" id="KW-1185">Reference proteome</keyword>
<dbReference type="Pfam" id="PF13454">
    <property type="entry name" value="NAD_binding_9"/>
    <property type="match status" value="1"/>
</dbReference>
<dbReference type="EMBL" id="CP019344">
    <property type="protein sequence ID" value="ARN76938.1"/>
    <property type="molecule type" value="Genomic_DNA"/>
</dbReference>
<dbReference type="RefSeq" id="WP_085765739.1">
    <property type="nucleotide sequence ID" value="NZ_CP019344.1"/>
</dbReference>
<dbReference type="InterPro" id="IPR052189">
    <property type="entry name" value="L-asp_N-monooxygenase_NS-form"/>
</dbReference>
<dbReference type="STRING" id="331648.BST97_02390"/>
<protein>
    <recommendedName>
        <fullName evidence="2">FAD-dependent urate hydroxylase HpyO/Asp monooxygenase CreE-like FAD/NAD(P)-binding domain-containing protein</fullName>
    </recommendedName>
</protein>
<sequence length="595" mass="67240">MDTTFNLAIVGFGPRGLYVLEQYFLKHSEKEIEELPKVLIFEKDEELAVGKAWSVHQPDANWINIADRALMSFPARPAMQLGNLTIPEFQGYTSWLQEVMGHDMSDVKDTFHRRKIMGAYLTQRCTQFIESLKDLEVIKIIQERVVGLDKNHTDFLLYTPQKKYFSNKVMLTQGHLPTEMSDENKKFKQHANRDGIYFSANCYSQEAMDIYAFAKAENSNSNSTSSAELDQKNTRTTSNSKDPSKAIGIKGLGLSMIDVVRMILEHDGGHFEKLDGSYHLKYVGGDREISIIPYSLDGLPLVPKPLGKHIDDPFSIPEADQSALFETLKHLRDQKNTEIGDLLKPLADVMAQVYLSLNTTFCDQPLDNKGCTEIIAAWLEDPDVSHDHILSKELPITEYIQTTCGMAMGDTPPSLDFAVGQMWRQLQPDLYNIFSYKTRPDLLNDFIKVDEQTKRYSYGPPVESMLQLLALEKAGILNLDYVTDPEIKLIADGFKIVSSDKSTTVHALIDAIQASPDVKETSDLLTNDLLNKNLGQQVSEKLAFHVDQDCTHIVNERRVEGLYSFSRLTKGSIYGVDAILECFNEEKIKGWLESL</sequence>
<dbReference type="OrthoDB" id="6309046at2"/>
<organism evidence="3 4">
    <name type="scientific">Nonlabens spongiae</name>
    <dbReference type="NCBI Taxonomy" id="331648"/>
    <lineage>
        <taxon>Bacteria</taxon>
        <taxon>Pseudomonadati</taxon>
        <taxon>Bacteroidota</taxon>
        <taxon>Flavobacteriia</taxon>
        <taxon>Flavobacteriales</taxon>
        <taxon>Flavobacteriaceae</taxon>
        <taxon>Nonlabens</taxon>
    </lineage>
</organism>
<feature type="region of interest" description="Disordered" evidence="1">
    <location>
        <begin position="220"/>
        <end position="244"/>
    </location>
</feature>
<reference evidence="3 4" key="1">
    <citation type="submission" date="2016-11" db="EMBL/GenBank/DDBJ databases">
        <title>Trade-off between light-utilization and light-protection in marine flavobacteria.</title>
        <authorList>
            <person name="Kumagai Y."/>
        </authorList>
    </citation>
    <scope>NUCLEOTIDE SEQUENCE [LARGE SCALE GENOMIC DNA]</scope>
    <source>
        <strain evidence="3 4">JCM 13191</strain>
    </source>
</reference>
<dbReference type="Proteomes" id="UP000193431">
    <property type="component" value="Chromosome"/>
</dbReference>
<evidence type="ECO:0000313" key="3">
    <source>
        <dbReference type="EMBL" id="ARN76938.1"/>
    </source>
</evidence>
<gene>
    <name evidence="3" type="ORF">BST97_02390</name>
</gene>
<dbReference type="AlphaFoldDB" id="A0A1W6MH69"/>
<dbReference type="PANTHER" id="PTHR40254">
    <property type="entry name" value="BLR0577 PROTEIN"/>
    <property type="match status" value="1"/>
</dbReference>
<evidence type="ECO:0000313" key="4">
    <source>
        <dbReference type="Proteomes" id="UP000193431"/>
    </source>
</evidence>
<evidence type="ECO:0000256" key="1">
    <source>
        <dbReference type="SAM" id="MobiDB-lite"/>
    </source>
</evidence>
<evidence type="ECO:0000259" key="2">
    <source>
        <dbReference type="Pfam" id="PF13454"/>
    </source>
</evidence>
<dbReference type="PANTHER" id="PTHR40254:SF1">
    <property type="entry name" value="BLR0577 PROTEIN"/>
    <property type="match status" value="1"/>
</dbReference>
<proteinExistence type="predicted"/>
<feature type="domain" description="FAD-dependent urate hydroxylase HpyO/Asp monooxygenase CreE-like FAD/NAD(P)-binding" evidence="2">
    <location>
        <begin position="8"/>
        <end position="175"/>
    </location>
</feature>